<comment type="caution">
    <text evidence="2">The sequence shown here is derived from an EMBL/GenBank/DDBJ whole genome shotgun (WGS) entry which is preliminary data.</text>
</comment>
<feature type="non-terminal residue" evidence="2">
    <location>
        <position position="1"/>
    </location>
</feature>
<name>X1KZN3_9ZZZZ</name>
<dbReference type="Pfam" id="PF13683">
    <property type="entry name" value="rve_3"/>
    <property type="match status" value="1"/>
</dbReference>
<gene>
    <name evidence="2" type="ORF">S03H2_60103</name>
</gene>
<organism evidence="2">
    <name type="scientific">marine sediment metagenome</name>
    <dbReference type="NCBI Taxonomy" id="412755"/>
    <lineage>
        <taxon>unclassified sequences</taxon>
        <taxon>metagenomes</taxon>
        <taxon>ecological metagenomes</taxon>
    </lineage>
</organism>
<proteinExistence type="predicted"/>
<feature type="domain" description="Integrase catalytic" evidence="1">
    <location>
        <begin position="40"/>
        <end position="89"/>
    </location>
</feature>
<dbReference type="GO" id="GO:0015074">
    <property type="term" value="P:DNA integration"/>
    <property type="evidence" value="ECO:0007669"/>
    <property type="project" value="InterPro"/>
</dbReference>
<dbReference type="InterPro" id="IPR001584">
    <property type="entry name" value="Integrase_cat-core"/>
</dbReference>
<reference evidence="2" key="1">
    <citation type="journal article" date="2014" name="Front. Microbiol.">
        <title>High frequency of phylogenetically diverse reductive dehalogenase-homologous genes in deep subseafloor sedimentary metagenomes.</title>
        <authorList>
            <person name="Kawai M."/>
            <person name="Futagami T."/>
            <person name="Toyoda A."/>
            <person name="Takaki Y."/>
            <person name="Nishi S."/>
            <person name="Hori S."/>
            <person name="Arai W."/>
            <person name="Tsubouchi T."/>
            <person name="Morono Y."/>
            <person name="Uchiyama I."/>
            <person name="Ito T."/>
            <person name="Fujiyama A."/>
            <person name="Inagaki F."/>
            <person name="Takami H."/>
        </authorList>
    </citation>
    <scope>NUCLEOTIDE SEQUENCE</scope>
    <source>
        <strain evidence="2">Expedition CK06-06</strain>
    </source>
</reference>
<protein>
    <recommendedName>
        <fullName evidence="1">Integrase catalytic domain-containing protein</fullName>
    </recommendedName>
</protein>
<dbReference type="AlphaFoldDB" id="X1KZN3"/>
<evidence type="ECO:0000313" key="2">
    <source>
        <dbReference type="EMBL" id="GAH87408.1"/>
    </source>
</evidence>
<evidence type="ECO:0000259" key="1">
    <source>
        <dbReference type="Pfam" id="PF13683"/>
    </source>
</evidence>
<accession>X1KZN3</accession>
<dbReference type="EMBL" id="BARU01038703">
    <property type="protein sequence ID" value="GAH87408.1"/>
    <property type="molecule type" value="Genomic_DNA"/>
</dbReference>
<sequence>YPAGIHFINESYEPKLTHKKVIGLQNLDSESEEFRPFKELIERFNRTYKFHTRAACGFNSKNGAVALTTLFVTHYNFLRPHISLNYSVPIPLRRIKGHRYPSGKMG</sequence>